<name>A0A2I0X8W6_9ASPA</name>
<gene>
    <name evidence="1" type="ORF">MA16_Dca002872</name>
</gene>
<protein>
    <submittedName>
        <fullName evidence="1">Uncharacterized protein</fullName>
    </submittedName>
</protein>
<dbReference type="AlphaFoldDB" id="A0A2I0X8W6"/>
<reference evidence="1 2" key="1">
    <citation type="journal article" date="2016" name="Sci. Rep.">
        <title>The Dendrobium catenatum Lindl. genome sequence provides insights into polysaccharide synthase, floral development and adaptive evolution.</title>
        <authorList>
            <person name="Zhang G.Q."/>
            <person name="Xu Q."/>
            <person name="Bian C."/>
            <person name="Tsai W.C."/>
            <person name="Yeh C.M."/>
            <person name="Liu K.W."/>
            <person name="Yoshida K."/>
            <person name="Zhang L.S."/>
            <person name="Chang S.B."/>
            <person name="Chen F."/>
            <person name="Shi Y."/>
            <person name="Su Y.Y."/>
            <person name="Zhang Y.Q."/>
            <person name="Chen L.J."/>
            <person name="Yin Y."/>
            <person name="Lin M."/>
            <person name="Huang H."/>
            <person name="Deng H."/>
            <person name="Wang Z.W."/>
            <person name="Zhu S.L."/>
            <person name="Zhao X."/>
            <person name="Deng C."/>
            <person name="Niu S.C."/>
            <person name="Huang J."/>
            <person name="Wang M."/>
            <person name="Liu G.H."/>
            <person name="Yang H.J."/>
            <person name="Xiao X.J."/>
            <person name="Hsiao Y.Y."/>
            <person name="Wu W.L."/>
            <person name="Chen Y.Y."/>
            <person name="Mitsuda N."/>
            <person name="Ohme-Takagi M."/>
            <person name="Luo Y.B."/>
            <person name="Van de Peer Y."/>
            <person name="Liu Z.J."/>
        </authorList>
    </citation>
    <scope>NUCLEOTIDE SEQUENCE [LARGE SCALE GENOMIC DNA]</scope>
    <source>
        <tissue evidence="1">The whole plant</tissue>
    </source>
</reference>
<dbReference type="Proteomes" id="UP000233837">
    <property type="component" value="Unassembled WGS sequence"/>
</dbReference>
<organism evidence="1 2">
    <name type="scientific">Dendrobium catenatum</name>
    <dbReference type="NCBI Taxonomy" id="906689"/>
    <lineage>
        <taxon>Eukaryota</taxon>
        <taxon>Viridiplantae</taxon>
        <taxon>Streptophyta</taxon>
        <taxon>Embryophyta</taxon>
        <taxon>Tracheophyta</taxon>
        <taxon>Spermatophyta</taxon>
        <taxon>Magnoliopsida</taxon>
        <taxon>Liliopsida</taxon>
        <taxon>Asparagales</taxon>
        <taxon>Orchidaceae</taxon>
        <taxon>Epidendroideae</taxon>
        <taxon>Malaxideae</taxon>
        <taxon>Dendrobiinae</taxon>
        <taxon>Dendrobium</taxon>
    </lineage>
</organism>
<proteinExistence type="predicted"/>
<evidence type="ECO:0000313" key="2">
    <source>
        <dbReference type="Proteomes" id="UP000233837"/>
    </source>
</evidence>
<accession>A0A2I0X8W6</accession>
<reference evidence="1 2" key="2">
    <citation type="journal article" date="2017" name="Nature">
        <title>The Apostasia genome and the evolution of orchids.</title>
        <authorList>
            <person name="Zhang G.Q."/>
            <person name="Liu K.W."/>
            <person name="Li Z."/>
            <person name="Lohaus R."/>
            <person name="Hsiao Y.Y."/>
            <person name="Niu S.C."/>
            <person name="Wang J.Y."/>
            <person name="Lin Y.C."/>
            <person name="Xu Q."/>
            <person name="Chen L.J."/>
            <person name="Yoshida K."/>
            <person name="Fujiwara S."/>
            <person name="Wang Z.W."/>
            <person name="Zhang Y.Q."/>
            <person name="Mitsuda N."/>
            <person name="Wang M."/>
            <person name="Liu G.H."/>
            <person name="Pecoraro L."/>
            <person name="Huang H.X."/>
            <person name="Xiao X.J."/>
            <person name="Lin M."/>
            <person name="Wu X.Y."/>
            <person name="Wu W.L."/>
            <person name="Chen Y.Y."/>
            <person name="Chang S.B."/>
            <person name="Sakamoto S."/>
            <person name="Ohme-Takagi M."/>
            <person name="Yagi M."/>
            <person name="Zeng S.J."/>
            <person name="Shen C.Y."/>
            <person name="Yeh C.M."/>
            <person name="Luo Y.B."/>
            <person name="Tsai W.C."/>
            <person name="Van de Peer Y."/>
            <person name="Liu Z.J."/>
        </authorList>
    </citation>
    <scope>NUCLEOTIDE SEQUENCE [LARGE SCALE GENOMIC DNA]</scope>
    <source>
        <tissue evidence="1">The whole plant</tissue>
    </source>
</reference>
<evidence type="ECO:0000313" key="1">
    <source>
        <dbReference type="EMBL" id="PKU84359.1"/>
    </source>
</evidence>
<keyword evidence="2" id="KW-1185">Reference proteome</keyword>
<sequence length="71" mass="8479">MGAGAKVRSGRTLAWVWQPRVEWEQRREFCLCGTNRARFRRLVSRASGRRWRMLVRRAMREQRKSGKCEIG</sequence>
<dbReference type="EMBL" id="KZ502052">
    <property type="protein sequence ID" value="PKU84359.1"/>
    <property type="molecule type" value="Genomic_DNA"/>
</dbReference>